<evidence type="ECO:0000313" key="2">
    <source>
        <dbReference type="Proteomes" id="UP000232722"/>
    </source>
</evidence>
<reference evidence="1 2" key="1">
    <citation type="submission" date="2016-04" db="EMBL/GenBank/DDBJ databases">
        <title>Genome analyses suggest a sexual origin of heterokaryosis in a supposedly ancient asexual fungus.</title>
        <authorList>
            <person name="Ropars J."/>
            <person name="Sedzielewska K."/>
            <person name="Noel J."/>
            <person name="Charron P."/>
            <person name="Farinelli L."/>
            <person name="Marton T."/>
            <person name="Kruger M."/>
            <person name="Pelin A."/>
            <person name="Brachmann A."/>
            <person name="Corradi N."/>
        </authorList>
    </citation>
    <scope>NUCLEOTIDE SEQUENCE [LARGE SCALE GENOMIC DNA]</scope>
    <source>
        <strain evidence="1 2">A5</strain>
    </source>
</reference>
<dbReference type="Proteomes" id="UP000232722">
    <property type="component" value="Unassembled WGS sequence"/>
</dbReference>
<sequence>MIERPFFDLSSDFSTIIFNFDLRTIALNRVEHIEKLLLASSKNPYIKTISSNNTEGFHELGIMGKGLFLNQDYKSWRYNRHFFTQAILSPKFSNEAVHLANKLFNELESYWNKLYLKEG</sequence>
<dbReference type="EMBL" id="LLXJ01002480">
    <property type="protein sequence ID" value="PKB98754.1"/>
    <property type="molecule type" value="Genomic_DNA"/>
</dbReference>
<accession>A0A2N0NW04</accession>
<organism evidence="1 2">
    <name type="scientific">Rhizophagus irregularis</name>
    <dbReference type="NCBI Taxonomy" id="588596"/>
    <lineage>
        <taxon>Eukaryota</taxon>
        <taxon>Fungi</taxon>
        <taxon>Fungi incertae sedis</taxon>
        <taxon>Mucoromycota</taxon>
        <taxon>Glomeromycotina</taxon>
        <taxon>Glomeromycetes</taxon>
        <taxon>Glomerales</taxon>
        <taxon>Glomeraceae</taxon>
        <taxon>Rhizophagus</taxon>
    </lineage>
</organism>
<reference evidence="1 2" key="2">
    <citation type="submission" date="2017-09" db="EMBL/GenBank/DDBJ databases">
        <title>Extensive intraspecific genome diversity in a model arbuscular mycorrhizal fungus.</title>
        <authorList>
            <person name="Chen E.C."/>
            <person name="Morin E."/>
            <person name="Beaudet D."/>
            <person name="Noel J."/>
            <person name="Ndikumana S."/>
            <person name="Charron P."/>
            <person name="St-Onge C."/>
            <person name="Giorgi J."/>
            <person name="Grigoriev I.V."/>
            <person name="Roux C."/>
            <person name="Martin F.M."/>
            <person name="Corradi N."/>
        </authorList>
    </citation>
    <scope>NUCLEOTIDE SEQUENCE [LARGE SCALE GENOMIC DNA]</scope>
    <source>
        <strain evidence="1 2">A5</strain>
    </source>
</reference>
<dbReference type="AlphaFoldDB" id="A0A2N0NW04"/>
<name>A0A2N0NW04_9GLOM</name>
<evidence type="ECO:0008006" key="3">
    <source>
        <dbReference type="Google" id="ProtNLM"/>
    </source>
</evidence>
<dbReference type="Gene3D" id="1.10.630.10">
    <property type="entry name" value="Cytochrome P450"/>
    <property type="match status" value="1"/>
</dbReference>
<evidence type="ECO:0000313" key="1">
    <source>
        <dbReference type="EMBL" id="PKB98754.1"/>
    </source>
</evidence>
<comment type="caution">
    <text evidence="1">The sequence shown here is derived from an EMBL/GenBank/DDBJ whole genome shotgun (WGS) entry which is preliminary data.</text>
</comment>
<dbReference type="GO" id="GO:0020037">
    <property type="term" value="F:heme binding"/>
    <property type="evidence" value="ECO:0007669"/>
    <property type="project" value="InterPro"/>
</dbReference>
<proteinExistence type="predicted"/>
<feature type="non-terminal residue" evidence="1">
    <location>
        <position position="119"/>
    </location>
</feature>
<dbReference type="GO" id="GO:0016705">
    <property type="term" value="F:oxidoreductase activity, acting on paired donors, with incorporation or reduction of molecular oxygen"/>
    <property type="evidence" value="ECO:0007669"/>
    <property type="project" value="InterPro"/>
</dbReference>
<dbReference type="GO" id="GO:0004497">
    <property type="term" value="F:monooxygenase activity"/>
    <property type="evidence" value="ECO:0007669"/>
    <property type="project" value="InterPro"/>
</dbReference>
<dbReference type="GO" id="GO:0005506">
    <property type="term" value="F:iron ion binding"/>
    <property type="evidence" value="ECO:0007669"/>
    <property type="project" value="InterPro"/>
</dbReference>
<protein>
    <recommendedName>
        <fullName evidence="3">Cytochrome P450</fullName>
    </recommendedName>
</protein>
<gene>
    <name evidence="1" type="ORF">RhiirA5_366804</name>
</gene>
<dbReference type="InterPro" id="IPR036396">
    <property type="entry name" value="Cyt_P450_sf"/>
</dbReference>